<evidence type="ECO:0000256" key="3">
    <source>
        <dbReference type="ARBA" id="ARBA00022603"/>
    </source>
</evidence>
<reference evidence="10" key="1">
    <citation type="submission" date="2025-08" db="UniProtKB">
        <authorList>
            <consortium name="RefSeq"/>
        </authorList>
    </citation>
    <scope>IDENTIFICATION</scope>
    <source>
        <tissue evidence="10">Thorax and Abdomen</tissue>
    </source>
</reference>
<keyword evidence="5 7" id="KW-0949">S-adenosyl-L-methionine</keyword>
<dbReference type="PIRSF" id="PIRSF005461">
    <property type="entry name" value="23S_rRNA_mtase"/>
    <property type="match status" value="1"/>
</dbReference>
<keyword evidence="4" id="KW-0808">Transferase</keyword>
<keyword evidence="9" id="KW-1185">Reference proteome</keyword>
<dbReference type="PANTHER" id="PTHR10920:SF18">
    <property type="entry name" value="RRNA METHYLTRANSFERASE 2, MITOCHONDRIAL"/>
    <property type="match status" value="1"/>
</dbReference>
<dbReference type="SUPFAM" id="SSF53335">
    <property type="entry name" value="S-adenosyl-L-methionine-dependent methyltransferases"/>
    <property type="match status" value="1"/>
</dbReference>
<sequence length="248" mass="27332">MATACARLSMIARRVCTSGVTRREMPNNLKGRKTSSQLWLRRQLADPYVEKAKIEKYRCRSAFKLLEMNERCGILSPGMTVVDCGAAPGSWTQVAVYLTNAEGKQDDKPVGKVVAIDKLQIYPIDGAFVIGNMDFTTLQAQEKIRKHLAGSSVDVVMSDMAPNATGVKEMDHQNIVALAYVALRFALVVSKPEASFIVKLWDGGAAKNVEDDIRKFYKTVKVLRPGATRTESSEKFLLARGFKGLKVG</sequence>
<protein>
    <recommendedName>
        <fullName evidence="6">rRNA methyltransferase 2, mitochondrial</fullName>
    </recommendedName>
</protein>
<dbReference type="InterPro" id="IPR029063">
    <property type="entry name" value="SAM-dependent_MTases_sf"/>
</dbReference>
<dbReference type="InterPro" id="IPR050082">
    <property type="entry name" value="RNA_methyltr_RlmE"/>
</dbReference>
<feature type="active site" description="Proton acceptor" evidence="7">
    <location>
        <position position="199"/>
    </location>
</feature>
<evidence type="ECO:0000256" key="6">
    <source>
        <dbReference type="ARBA" id="ARBA00041184"/>
    </source>
</evidence>
<organism evidence="10">
    <name type="scientific">Neodiprion lecontei</name>
    <name type="common">Redheaded pine sawfly</name>
    <dbReference type="NCBI Taxonomy" id="441921"/>
    <lineage>
        <taxon>Eukaryota</taxon>
        <taxon>Metazoa</taxon>
        <taxon>Ecdysozoa</taxon>
        <taxon>Arthropoda</taxon>
        <taxon>Hexapoda</taxon>
        <taxon>Insecta</taxon>
        <taxon>Pterygota</taxon>
        <taxon>Neoptera</taxon>
        <taxon>Endopterygota</taxon>
        <taxon>Hymenoptera</taxon>
        <taxon>Tenthredinoidea</taxon>
        <taxon>Diprionidae</taxon>
        <taxon>Diprioninae</taxon>
        <taxon>Neodiprion</taxon>
    </lineage>
</organism>
<dbReference type="InParanoid" id="A0A6J0BNX3"/>
<dbReference type="FunCoup" id="A0A6J0BNX3">
    <property type="interactions" value="1714"/>
</dbReference>
<dbReference type="HAMAP" id="MF_01547">
    <property type="entry name" value="RNA_methyltr_E"/>
    <property type="match status" value="1"/>
</dbReference>
<dbReference type="RefSeq" id="XP_015516406.2">
    <property type="nucleotide sequence ID" value="XM_015660920.2"/>
</dbReference>
<evidence type="ECO:0000313" key="10">
    <source>
        <dbReference type="RefSeq" id="XP_015516406.2"/>
    </source>
</evidence>
<dbReference type="AlphaFoldDB" id="A0A6J0BNX3"/>
<evidence type="ECO:0000256" key="2">
    <source>
        <dbReference type="ARBA" id="ARBA00022552"/>
    </source>
</evidence>
<dbReference type="Gene3D" id="3.40.50.150">
    <property type="entry name" value="Vaccinia Virus protein VP39"/>
    <property type="match status" value="1"/>
</dbReference>
<dbReference type="GO" id="GO:0005759">
    <property type="term" value="C:mitochondrial matrix"/>
    <property type="evidence" value="ECO:0007669"/>
    <property type="project" value="UniProtKB-ARBA"/>
</dbReference>
<feature type="domain" description="Ribosomal RNA methyltransferase FtsJ" evidence="8">
    <location>
        <begin position="57"/>
        <end position="242"/>
    </location>
</feature>
<dbReference type="GO" id="GO:1902775">
    <property type="term" value="P:mitochondrial large ribosomal subunit assembly"/>
    <property type="evidence" value="ECO:0007669"/>
    <property type="project" value="UniProtKB-ARBA"/>
</dbReference>
<evidence type="ECO:0000256" key="1">
    <source>
        <dbReference type="ARBA" id="ARBA00009258"/>
    </source>
</evidence>
<dbReference type="InterPro" id="IPR015507">
    <property type="entry name" value="rRNA-MeTfrase_E"/>
</dbReference>
<accession>A0A6J0BNX3</accession>
<dbReference type="GeneID" id="107221794"/>
<dbReference type="KEGG" id="nlo:107221794"/>
<evidence type="ECO:0000259" key="8">
    <source>
        <dbReference type="Pfam" id="PF01728"/>
    </source>
</evidence>
<gene>
    <name evidence="10" type="primary">LOC107221794</name>
</gene>
<dbReference type="GO" id="GO:0008650">
    <property type="term" value="F:rRNA (uridine-2'-O-)-methyltransferase activity"/>
    <property type="evidence" value="ECO:0007669"/>
    <property type="project" value="TreeGrafter"/>
</dbReference>
<name>A0A6J0BNX3_NEOLC</name>
<dbReference type="PANTHER" id="PTHR10920">
    <property type="entry name" value="RIBOSOMAL RNA METHYLTRANSFERASE"/>
    <property type="match status" value="1"/>
</dbReference>
<comment type="similarity">
    <text evidence="1">Belongs to the class I-like SAM-binding methyltransferase superfamily. RNA methyltransferase RlmE family.</text>
</comment>
<evidence type="ECO:0000313" key="9">
    <source>
        <dbReference type="Proteomes" id="UP000829291"/>
    </source>
</evidence>
<keyword evidence="3 10" id="KW-0489">Methyltransferase</keyword>
<dbReference type="Pfam" id="PF01728">
    <property type="entry name" value="FtsJ"/>
    <property type="match status" value="1"/>
</dbReference>
<proteinExistence type="inferred from homology"/>
<evidence type="ECO:0000256" key="4">
    <source>
        <dbReference type="ARBA" id="ARBA00022679"/>
    </source>
</evidence>
<dbReference type="OrthoDB" id="20105at2759"/>
<dbReference type="InterPro" id="IPR002877">
    <property type="entry name" value="RNA_MeTrfase_FtsJ_dom"/>
</dbReference>
<keyword evidence="2" id="KW-0698">rRNA processing</keyword>
<evidence type="ECO:0000256" key="7">
    <source>
        <dbReference type="PIRSR" id="PIRSR005461-1"/>
    </source>
</evidence>
<evidence type="ECO:0000256" key="5">
    <source>
        <dbReference type="ARBA" id="ARBA00022691"/>
    </source>
</evidence>
<dbReference type="Proteomes" id="UP000829291">
    <property type="component" value="Chromosome 7"/>
</dbReference>